<accession>E3FQD0</accession>
<feature type="region of interest" description="Disordered" evidence="1">
    <location>
        <begin position="167"/>
        <end position="193"/>
    </location>
</feature>
<dbReference type="Proteomes" id="UP000001351">
    <property type="component" value="Chromosome"/>
</dbReference>
<dbReference type="KEGG" id="sur:STAUR_1631"/>
<evidence type="ECO:0000313" key="3">
    <source>
        <dbReference type="EMBL" id="ADO69435.1"/>
    </source>
</evidence>
<name>E3FQD0_STIAD</name>
<evidence type="ECO:0000259" key="2">
    <source>
        <dbReference type="Pfam" id="PF13340"/>
    </source>
</evidence>
<dbReference type="eggNOG" id="COG3293">
    <property type="taxonomic scope" value="Bacteria"/>
</dbReference>
<dbReference type="InterPro" id="IPR025161">
    <property type="entry name" value="IS402-like_dom"/>
</dbReference>
<sequence>MSLPPVVWLPTRSFRFAPPEEGRHEPVRQADRFCEAATGTRPCEFLRTRATRSAGEPQYRDKPCMAESLVPEELWRRVEPLLPKRRRSRHRRYAGRRPVDNRRAFEGIVFAVKTGVPWSALPAASQWPRGVTCWRRLTQCHRAGVWKRMFESLLAEMQARGLLHRARADGGQTPRHHPQAPHPVREDGPTSPSDVAAVHSLLLSAAAPCILKYAPSRCVAVWPAVWKADDGPSLLATHWMGRRRPRR</sequence>
<dbReference type="EMBL" id="CP002271">
    <property type="protein sequence ID" value="ADO69435.1"/>
    <property type="molecule type" value="Genomic_DNA"/>
</dbReference>
<proteinExistence type="predicted"/>
<dbReference type="PANTHER" id="PTHR46637">
    <property type="entry name" value="TIS1421-TRANSPOSASE PROTEIN A"/>
    <property type="match status" value="1"/>
</dbReference>
<protein>
    <submittedName>
        <fullName evidence="3">Isjp4 transposase</fullName>
    </submittedName>
</protein>
<organism evidence="3 4">
    <name type="scientific">Stigmatella aurantiaca (strain DW4/3-1)</name>
    <dbReference type="NCBI Taxonomy" id="378806"/>
    <lineage>
        <taxon>Bacteria</taxon>
        <taxon>Pseudomonadati</taxon>
        <taxon>Myxococcota</taxon>
        <taxon>Myxococcia</taxon>
        <taxon>Myxococcales</taxon>
        <taxon>Cystobacterineae</taxon>
        <taxon>Archangiaceae</taxon>
        <taxon>Stigmatella</taxon>
    </lineage>
</organism>
<dbReference type="InterPro" id="IPR052909">
    <property type="entry name" value="Transposase_6_like"/>
</dbReference>
<gene>
    <name evidence="3" type="ordered locus">STAUR_1631</name>
</gene>
<dbReference type="PANTHER" id="PTHR46637:SF1">
    <property type="entry name" value="BLL5188 PROTEIN"/>
    <property type="match status" value="1"/>
</dbReference>
<dbReference type="AlphaFoldDB" id="E3FQD0"/>
<evidence type="ECO:0000313" key="4">
    <source>
        <dbReference type="Proteomes" id="UP000001351"/>
    </source>
</evidence>
<evidence type="ECO:0000256" key="1">
    <source>
        <dbReference type="SAM" id="MobiDB-lite"/>
    </source>
</evidence>
<feature type="domain" description="Insertion element IS402-like" evidence="2">
    <location>
        <begin position="71"/>
        <end position="150"/>
    </location>
</feature>
<keyword evidence="4" id="KW-1185">Reference proteome</keyword>
<dbReference type="STRING" id="378806.STAUR_1631"/>
<dbReference type="Pfam" id="PF13340">
    <property type="entry name" value="DUF4096"/>
    <property type="match status" value="1"/>
</dbReference>
<dbReference type="HOGENOM" id="CLU_1123974_0_0_7"/>
<reference evidence="3 4" key="1">
    <citation type="journal article" date="2011" name="Mol. Biol. Evol.">
        <title>Comparative genomic analysis of fruiting body formation in Myxococcales.</title>
        <authorList>
            <person name="Huntley S."/>
            <person name="Hamann N."/>
            <person name="Wegener-Feldbrugge S."/>
            <person name="Treuner-Lange A."/>
            <person name="Kube M."/>
            <person name="Reinhardt R."/>
            <person name="Klages S."/>
            <person name="Muller R."/>
            <person name="Ronning C.M."/>
            <person name="Nierman W.C."/>
            <person name="Sogaard-Andersen L."/>
        </authorList>
    </citation>
    <scope>NUCLEOTIDE SEQUENCE [LARGE SCALE GENOMIC DNA]</scope>
    <source>
        <strain evidence="3 4">DW4/3-1</strain>
    </source>
</reference>